<gene>
    <name evidence="1" type="ORF">OSSY52_10150</name>
</gene>
<dbReference type="Proteomes" id="UP000516361">
    <property type="component" value="Chromosome"/>
</dbReference>
<accession>A0A7G1G6U3</accession>
<proteinExistence type="predicted"/>
<dbReference type="RefSeq" id="WP_190615941.1">
    <property type="nucleotide sequence ID" value="NZ_AP018712.1"/>
</dbReference>
<organism evidence="1 2">
    <name type="scientific">Tepiditoga spiralis</name>
    <dbReference type="NCBI Taxonomy" id="2108365"/>
    <lineage>
        <taxon>Bacteria</taxon>
        <taxon>Thermotogati</taxon>
        <taxon>Thermotogota</taxon>
        <taxon>Thermotogae</taxon>
        <taxon>Petrotogales</taxon>
        <taxon>Petrotogaceae</taxon>
        <taxon>Tepiditoga</taxon>
    </lineage>
</organism>
<evidence type="ECO:0000313" key="1">
    <source>
        <dbReference type="EMBL" id="BBE30874.1"/>
    </source>
</evidence>
<dbReference type="AlphaFoldDB" id="A0A7G1G6U3"/>
<evidence type="ECO:0000313" key="2">
    <source>
        <dbReference type="Proteomes" id="UP000516361"/>
    </source>
</evidence>
<dbReference type="EMBL" id="AP018712">
    <property type="protein sequence ID" value="BBE30874.1"/>
    <property type="molecule type" value="Genomic_DNA"/>
</dbReference>
<reference evidence="1 2" key="1">
    <citation type="submission" date="2018-06" db="EMBL/GenBank/DDBJ databases">
        <title>Genome sequencing of Oceanotoga sp. sy52.</title>
        <authorList>
            <person name="Mori K."/>
        </authorList>
    </citation>
    <scope>NUCLEOTIDE SEQUENCE [LARGE SCALE GENOMIC DNA]</scope>
    <source>
        <strain evidence="2">sy52</strain>
    </source>
</reference>
<dbReference type="InParanoid" id="A0A7G1G6U3"/>
<protein>
    <submittedName>
        <fullName evidence="1">Uncharacterized protein</fullName>
    </submittedName>
</protein>
<sequence>MIKKIIFILFTIIITLSFSNNNSNKIFLVQDYGKTFKYSFDFKFKLEDIYSASINYEFKFINNTVETSKINDIIKYVEFSQPGFEITYRKLNSITSPDFFKKNFFGYTIVMDNYILLSLNDLYAGINFQKGLFHTSYWINTQNFENSEINIGINNNEIGIDLNLFNINKKITLYYKGLYITMLKDNYELYILNRDFNFYFNKKNNTLNINSKFFSINENKFNIRFPLIENIYLLYSNNGFGLSFYLKI</sequence>
<dbReference type="KEGG" id="ocy:OSSY52_10150"/>
<name>A0A7G1G6U3_9BACT</name>
<keyword evidence="2" id="KW-1185">Reference proteome</keyword>